<dbReference type="STRING" id="1003195.SCATT_08740"/>
<evidence type="ECO:0000313" key="3">
    <source>
        <dbReference type="Proteomes" id="UP000007842"/>
    </source>
</evidence>
<dbReference type="KEGG" id="scy:SCATT_08740"/>
<evidence type="ECO:0000313" key="2">
    <source>
        <dbReference type="EMBL" id="AEW93245.1"/>
    </source>
</evidence>
<feature type="compositionally biased region" description="Pro residues" evidence="1">
    <location>
        <begin position="511"/>
        <end position="528"/>
    </location>
</feature>
<accession>G8X1S1</accession>
<feature type="compositionally biased region" description="Low complexity" evidence="1">
    <location>
        <begin position="590"/>
        <end position="604"/>
    </location>
</feature>
<organism evidence="2 3">
    <name type="scientific">Streptantibioticus cattleyicolor (strain ATCC 35852 / DSM 46488 / JCM 4925 / NBRC 14057 / NRRL 8057)</name>
    <name type="common">Streptomyces cattleya</name>
    <dbReference type="NCBI Taxonomy" id="1003195"/>
    <lineage>
        <taxon>Bacteria</taxon>
        <taxon>Bacillati</taxon>
        <taxon>Actinomycetota</taxon>
        <taxon>Actinomycetes</taxon>
        <taxon>Kitasatosporales</taxon>
        <taxon>Streptomycetaceae</taxon>
        <taxon>Streptantibioticus</taxon>
    </lineage>
</organism>
<feature type="region of interest" description="Disordered" evidence="1">
    <location>
        <begin position="344"/>
        <end position="713"/>
    </location>
</feature>
<dbReference type="EMBL" id="CP003219">
    <property type="protein sequence ID" value="AEW93245.1"/>
    <property type="molecule type" value="Genomic_DNA"/>
</dbReference>
<feature type="compositionally biased region" description="Basic residues" evidence="1">
    <location>
        <begin position="698"/>
        <end position="713"/>
    </location>
</feature>
<dbReference type="PATRIC" id="fig|1003195.29.peg.882"/>
<dbReference type="AlphaFoldDB" id="G8X1S1"/>
<sequence length="713" mass="76015">MRKPVHRHPPFHRLSPIRTAVNPAARDQCYSGSTVFRSYPQGESPIAESYPQPLPWCPIEGLHSSLSVIDRWAQRNGEVVMAVRESLRGRTRAGCVGGAGSAPGGGGAAVLSQTLARAALGLERPAFELAVQLGHISTVPGPGGRRMVSHAEIARLGSEEGFPETLLERIQLVGTFSGAEMIEVSRDRFVKLARLGCFRPAQWYLNRYRAVVWLYPAEEVREFARTGISWLTGRLPEEARARLEAGEDRRAEGWRARRTERMVADATDAWHEAAAWCALLGPEETADLVTDPVEHAYLCGLHPSRAPSPTASLAAEPPAVSPFAEAPEEIDTARAALGFALHRARLTRPAPGGAHDVREPSGRGRREPTSQQGRWETAASGLTPGGADTTFPTDQPAPPTHPSPAPWDPGRQRIVRNPSPPTPPEATRPWLTDREPRPTQLWPTVPQPPVPAQTWPEPVGPGAVGNAAREMGTPELFGLDAGTRQPVPQQPPVSPGPASPGPAPTWSARPAPVPRSEPVRLPPTPPGPSATASVPPEPVRTTPRTPGPWVSGPAIRGLSPHGPTGPGGVRPTPSRPVSARPGVTGPVSARPGMARPVVPGGVPREPFPGGPEPMATDTLRPDALRHRRGHQAARPWPAVPLPTSSAPPTASLTAAPPHPAPSSASPPTARPTLPRTPGDRDAGARHPVARPGQGARPRGPRRPTALRRWLRRR</sequence>
<feature type="compositionally biased region" description="Low complexity" evidence="1">
    <location>
        <begin position="529"/>
        <end position="548"/>
    </location>
</feature>
<dbReference type="Pfam" id="PF19934">
    <property type="entry name" value="DUF6397"/>
    <property type="match status" value="1"/>
</dbReference>
<dbReference type="Proteomes" id="UP000007842">
    <property type="component" value="Chromosome"/>
</dbReference>
<feature type="compositionally biased region" description="Pro residues" evidence="1">
    <location>
        <begin position="488"/>
        <end position="503"/>
    </location>
</feature>
<reference evidence="3" key="1">
    <citation type="submission" date="2011-12" db="EMBL/GenBank/DDBJ databases">
        <title>Complete genome sequence of Streptomyces cattleya strain DSM 46488.</title>
        <authorList>
            <person name="Ou H.-Y."/>
            <person name="Li P."/>
            <person name="Zhao C."/>
            <person name="O'Hagan D."/>
            <person name="Deng Z."/>
        </authorList>
    </citation>
    <scope>NUCLEOTIDE SEQUENCE [LARGE SCALE GENOMIC DNA]</scope>
    <source>
        <strain evidence="3">ATCC 35852 / DSM 46488 / JCM 4925 / NBRC 14057 / NRRL 8057</strain>
    </source>
</reference>
<name>G8X1S1_STREN</name>
<feature type="compositionally biased region" description="Basic and acidic residues" evidence="1">
    <location>
        <begin position="355"/>
        <end position="368"/>
    </location>
</feature>
<gene>
    <name evidence="2" type="ordered locus">SCATT_08740</name>
</gene>
<dbReference type="eggNOG" id="ENOG5033V4B">
    <property type="taxonomic scope" value="Bacteria"/>
</dbReference>
<protein>
    <submittedName>
        <fullName evidence="2">Uncharacterized protein</fullName>
    </submittedName>
</protein>
<evidence type="ECO:0000256" key="1">
    <source>
        <dbReference type="SAM" id="MobiDB-lite"/>
    </source>
</evidence>
<feature type="compositionally biased region" description="Low complexity" evidence="1">
    <location>
        <begin position="641"/>
        <end position="676"/>
    </location>
</feature>
<dbReference type="HOGENOM" id="CLU_387277_0_0_11"/>
<feature type="compositionally biased region" description="Pro residues" evidence="1">
    <location>
        <begin position="395"/>
        <end position="407"/>
    </location>
</feature>
<proteinExistence type="predicted"/>
<dbReference type="InterPro" id="IPR045652">
    <property type="entry name" value="DUF6397"/>
</dbReference>
<keyword evidence="3" id="KW-1185">Reference proteome</keyword>